<feature type="compositionally biased region" description="Low complexity" evidence="1">
    <location>
        <begin position="97"/>
        <end position="107"/>
    </location>
</feature>
<dbReference type="EMBL" id="PGFF01000001">
    <property type="protein sequence ID" value="PJJ70534.1"/>
    <property type="molecule type" value="Genomic_DNA"/>
</dbReference>
<dbReference type="Proteomes" id="UP000228758">
    <property type="component" value="Unassembled WGS sequence"/>
</dbReference>
<accession>A0A2M9CF33</accession>
<evidence type="ECO:0000313" key="3">
    <source>
        <dbReference type="Proteomes" id="UP000228758"/>
    </source>
</evidence>
<dbReference type="RefSeq" id="WP_425430395.1">
    <property type="nucleotide sequence ID" value="NZ_PGFF01000001.1"/>
</dbReference>
<evidence type="ECO:0000313" key="2">
    <source>
        <dbReference type="EMBL" id="PJJ70534.1"/>
    </source>
</evidence>
<name>A0A2M9CF33_9MICO</name>
<gene>
    <name evidence="2" type="ORF">CLV46_0056</name>
</gene>
<keyword evidence="3" id="KW-1185">Reference proteome</keyword>
<proteinExistence type="predicted"/>
<reference evidence="2 3" key="1">
    <citation type="submission" date="2017-11" db="EMBL/GenBank/DDBJ databases">
        <title>Genomic Encyclopedia of Archaeal and Bacterial Type Strains, Phase II (KMG-II): From Individual Species to Whole Genera.</title>
        <authorList>
            <person name="Goeker M."/>
        </authorList>
    </citation>
    <scope>NUCLEOTIDE SEQUENCE [LARGE SCALE GENOMIC DNA]</scope>
    <source>
        <strain evidence="2 3">DSM 27393</strain>
    </source>
</reference>
<feature type="region of interest" description="Disordered" evidence="1">
    <location>
        <begin position="97"/>
        <end position="136"/>
    </location>
</feature>
<organism evidence="2 3">
    <name type="scientific">Diaminobutyricimonas aerilata</name>
    <dbReference type="NCBI Taxonomy" id="1162967"/>
    <lineage>
        <taxon>Bacteria</taxon>
        <taxon>Bacillati</taxon>
        <taxon>Actinomycetota</taxon>
        <taxon>Actinomycetes</taxon>
        <taxon>Micrococcales</taxon>
        <taxon>Microbacteriaceae</taxon>
        <taxon>Diaminobutyricimonas</taxon>
    </lineage>
</organism>
<comment type="caution">
    <text evidence="2">The sequence shown here is derived from an EMBL/GenBank/DDBJ whole genome shotgun (WGS) entry which is preliminary data.</text>
</comment>
<dbReference type="AlphaFoldDB" id="A0A2M9CF33"/>
<protein>
    <recommendedName>
        <fullName evidence="4">Biopolymer transporter Tol</fullName>
    </recommendedName>
</protein>
<evidence type="ECO:0000256" key="1">
    <source>
        <dbReference type="SAM" id="MobiDB-lite"/>
    </source>
</evidence>
<evidence type="ECO:0008006" key="4">
    <source>
        <dbReference type="Google" id="ProtNLM"/>
    </source>
</evidence>
<sequence length="136" mass="14372">MEPESSDEERWLVIGGRRWRRTDPALPDDVVARLRSHLGRGRAGVRTATRSGDEAAVAAARHRVNLAKHALGERGPKWWESDERARLERAHAGLAQLDALDAPDAGARVSEGGTPDAGAPASGDAHAPGPDGPAVP</sequence>